<proteinExistence type="predicted"/>
<accession>A0ABM1NMV5</accession>
<name>A0ABM1NMV5_DROAR</name>
<organism evidence="1 2">
    <name type="scientific">Drosophila arizonae</name>
    <name type="common">Fruit fly</name>
    <dbReference type="NCBI Taxonomy" id="7263"/>
    <lineage>
        <taxon>Eukaryota</taxon>
        <taxon>Metazoa</taxon>
        <taxon>Ecdysozoa</taxon>
        <taxon>Arthropoda</taxon>
        <taxon>Hexapoda</taxon>
        <taxon>Insecta</taxon>
        <taxon>Pterygota</taxon>
        <taxon>Neoptera</taxon>
        <taxon>Endopterygota</taxon>
        <taxon>Diptera</taxon>
        <taxon>Brachycera</taxon>
        <taxon>Muscomorpha</taxon>
        <taxon>Ephydroidea</taxon>
        <taxon>Drosophilidae</taxon>
        <taxon>Drosophila</taxon>
    </lineage>
</organism>
<evidence type="ECO:0000313" key="1">
    <source>
        <dbReference type="Proteomes" id="UP000694904"/>
    </source>
</evidence>
<reference evidence="2" key="3">
    <citation type="submission" date="2025-08" db="UniProtKB">
        <authorList>
            <consortium name="RefSeq"/>
        </authorList>
    </citation>
    <scope>IDENTIFICATION</scope>
    <source>
        <tissue evidence="2">Whole organism</tissue>
    </source>
</reference>
<reference evidence="1" key="1">
    <citation type="journal article" date="1997" name="Nucleic Acids Res.">
        <title>tRNAscan-SE: a program for improved detection of transfer RNA genes in genomic sequence.</title>
        <authorList>
            <person name="Lowe T.M."/>
            <person name="Eddy S.R."/>
        </authorList>
    </citation>
    <scope>NUCLEOTIDE SEQUENCE [LARGE SCALE GENOMIC DNA]</scope>
</reference>
<keyword evidence="1" id="KW-1185">Reference proteome</keyword>
<evidence type="ECO:0000313" key="2">
    <source>
        <dbReference type="RefSeq" id="XP_017856291.1"/>
    </source>
</evidence>
<gene>
    <name evidence="2" type="primary">LOC108609106</name>
</gene>
<reference evidence="1" key="2">
    <citation type="journal article" date="2016" name="G3 (Bethesda)">
        <title>Genome Evolution in Three Species of Cactophilic Drosophila.</title>
        <authorList>
            <person name="Sanchez-Flores A."/>
            <person name="Penazola F."/>
            <person name="Carpinteyro-Ponce J."/>
            <person name="Nazario-Yepiz N."/>
            <person name="Abreu-Goodger C."/>
            <person name="Machado C.A."/>
            <person name="Markow T.A."/>
        </authorList>
    </citation>
    <scope>NUCLEOTIDE SEQUENCE [LARGE SCALE GENOMIC DNA]</scope>
</reference>
<dbReference type="RefSeq" id="XP_017856291.1">
    <property type="nucleotide sequence ID" value="XM_018000802.1"/>
</dbReference>
<dbReference type="GeneID" id="108609106"/>
<sequence length="364" mass="42866">MAKKLKVSELKKLYEERWKYPPMQKPPKIRFIACGKNINYGIEKTYEPCWKSPMPMTAEAQFGPCWDYPPERYKRRPLPPPCRGATIPPDLLVPEFEHCKTVYTRFDFRLEECVHQQILFLEHLFRKLEVQFTDARTFQIKMAKQMRYQSIRRRLLIGSACGIKIYPEYLSQMAEKRALCDFQKAHNAIKQSNADLVAAVKEVRNAMPELRKRLDKLDQSVNSPYISSLERILQTIQDVYDYFFEVTRKYKTWEQLIDAAQEHSVDDYLALLRTEQNFESFKHAGTAHCTCKRCQNRNPLDPYLPYWCQGCDRHKKDVKLVQTEVLCHKSIKAKLDSSDSSYLEKQSDTSLLQAELEKLNDDLN</sequence>
<dbReference type="Proteomes" id="UP000694904">
    <property type="component" value="Chromosome 2"/>
</dbReference>
<protein>
    <submittedName>
        <fullName evidence="2">Uncharacterized protein LOC108609106</fullName>
    </submittedName>
</protein>